<dbReference type="PANTHER" id="PTHR14614">
    <property type="entry name" value="HEPATOCELLULAR CARCINOMA-ASSOCIATED ANTIGEN"/>
    <property type="match status" value="1"/>
</dbReference>
<gene>
    <name evidence="1" type="ORF">QCA50_010300</name>
</gene>
<name>A0AAW0FZS9_9APHY</name>
<proteinExistence type="predicted"/>
<sequence length="250" mass="27769">MAPPPPSYVTYFWRDPSGTIELATLLESRTTIEGGTTGLKTWPASLTLASYLIKNPDIVRNKRVLELGCGAGLLGIVAATVQSSRTERGTQTSITLTDVRPDVLERCQHNFQLPCNKSSRNPHIRVETLDWEESSSQARAHSDFQTKLAEMDAELVLGADIVFDPDLIPALASTLVSVLQPPRPNSKQREALIALTLRNPDTLASFLHAAEERLHLEKIAFEENDNPFLGVSYGTEKQNVQIYKMRNKMQ</sequence>
<organism evidence="1 2">
    <name type="scientific">Cerrena zonata</name>
    <dbReference type="NCBI Taxonomy" id="2478898"/>
    <lineage>
        <taxon>Eukaryota</taxon>
        <taxon>Fungi</taxon>
        <taxon>Dikarya</taxon>
        <taxon>Basidiomycota</taxon>
        <taxon>Agaricomycotina</taxon>
        <taxon>Agaricomycetes</taxon>
        <taxon>Polyporales</taxon>
        <taxon>Cerrenaceae</taxon>
        <taxon>Cerrena</taxon>
    </lineage>
</organism>
<dbReference type="SUPFAM" id="SSF53335">
    <property type="entry name" value="S-adenosyl-L-methionine-dependent methyltransferases"/>
    <property type="match status" value="1"/>
</dbReference>
<dbReference type="GO" id="GO:0008757">
    <property type="term" value="F:S-adenosylmethionine-dependent methyltransferase activity"/>
    <property type="evidence" value="ECO:0007669"/>
    <property type="project" value="UniProtKB-ARBA"/>
</dbReference>
<dbReference type="CDD" id="cd02440">
    <property type="entry name" value="AdoMet_MTases"/>
    <property type="match status" value="1"/>
</dbReference>
<dbReference type="EMBL" id="JASBNA010000016">
    <property type="protein sequence ID" value="KAK7686700.1"/>
    <property type="molecule type" value="Genomic_DNA"/>
</dbReference>
<comment type="caution">
    <text evidence="1">The sequence shown here is derived from an EMBL/GenBank/DDBJ whole genome shotgun (WGS) entry which is preliminary data.</text>
</comment>
<accession>A0AAW0FZS9</accession>
<dbReference type="AlphaFoldDB" id="A0AAW0FZS9"/>
<dbReference type="Gene3D" id="3.40.50.150">
    <property type="entry name" value="Vaccinia Virus protein VP39"/>
    <property type="match status" value="1"/>
</dbReference>
<dbReference type="Proteomes" id="UP001385951">
    <property type="component" value="Unassembled WGS sequence"/>
</dbReference>
<protein>
    <submittedName>
        <fullName evidence="1">Uncharacterized protein</fullName>
    </submittedName>
</protein>
<reference evidence="1 2" key="1">
    <citation type="submission" date="2022-09" db="EMBL/GenBank/DDBJ databases">
        <authorList>
            <person name="Palmer J.M."/>
        </authorList>
    </citation>
    <scope>NUCLEOTIDE SEQUENCE [LARGE SCALE GENOMIC DNA]</scope>
    <source>
        <strain evidence="1 2">DSM 7382</strain>
    </source>
</reference>
<dbReference type="InterPro" id="IPR019410">
    <property type="entry name" value="Methyltransf_16"/>
</dbReference>
<dbReference type="Pfam" id="PF10294">
    <property type="entry name" value="Methyltransf_16"/>
    <property type="match status" value="1"/>
</dbReference>
<dbReference type="PANTHER" id="PTHR14614:SF130">
    <property type="entry name" value="PROTEIN-LYSINE N-METHYLTRANSFERASE EEF2KMT"/>
    <property type="match status" value="1"/>
</dbReference>
<evidence type="ECO:0000313" key="1">
    <source>
        <dbReference type="EMBL" id="KAK7686700.1"/>
    </source>
</evidence>
<keyword evidence="2" id="KW-1185">Reference proteome</keyword>
<dbReference type="InterPro" id="IPR029063">
    <property type="entry name" value="SAM-dependent_MTases_sf"/>
</dbReference>
<evidence type="ECO:0000313" key="2">
    <source>
        <dbReference type="Proteomes" id="UP001385951"/>
    </source>
</evidence>